<dbReference type="Gene3D" id="3.30.9.10">
    <property type="entry name" value="D-Amino Acid Oxidase, subunit A, domain 2"/>
    <property type="match status" value="1"/>
</dbReference>
<proteinExistence type="predicted"/>
<dbReference type="Gene3D" id="3.50.50.60">
    <property type="entry name" value="FAD/NAD(P)-binding domain"/>
    <property type="match status" value="2"/>
</dbReference>
<reference evidence="4 5" key="1">
    <citation type="journal article" date="2016" name="Genome Announc.">
        <title>Draft Genome Sequence of 'Halomonas chromatireducens' Strain AGD 8-3, a Haloalkaliphilic Chromate- and Selenite-Reducing Gammaproteobacterium.</title>
        <authorList>
            <person name="Sharko F.S."/>
            <person name="Shapovalova A.A."/>
            <person name="Tsygankova S.V."/>
            <person name="Komova A.V."/>
            <person name="Boulygina E.S."/>
            <person name="Teslyuk A.B."/>
            <person name="Gotovtsev P.M."/>
            <person name="Namsaraev Z.B."/>
            <person name="Khijniak T.V."/>
            <person name="Nedoluzhko A.V."/>
            <person name="Vasilov R.G."/>
        </authorList>
    </citation>
    <scope>NUCLEOTIDE SEQUENCE [LARGE SCALE GENOMIC DNA]</scope>
    <source>
        <strain evidence="4 5">AGD 8-3</strain>
    </source>
</reference>
<gene>
    <name evidence="4" type="primary">thiO_2</name>
    <name evidence="4" type="ORF">LOKO_01107</name>
</gene>
<dbReference type="GO" id="GO:0043799">
    <property type="term" value="F:glycine oxidase activity"/>
    <property type="evidence" value="ECO:0007669"/>
    <property type="project" value="UniProtKB-EC"/>
</dbReference>
<evidence type="ECO:0000259" key="3">
    <source>
        <dbReference type="Pfam" id="PF01266"/>
    </source>
</evidence>
<dbReference type="EC" id="1.4.3.19" evidence="4"/>
<dbReference type="EMBL" id="CP014226">
    <property type="protein sequence ID" value="AMD00184.1"/>
    <property type="molecule type" value="Genomic_DNA"/>
</dbReference>
<dbReference type="RefSeq" id="WP_066446102.1">
    <property type="nucleotide sequence ID" value="NZ_CP014226.1"/>
</dbReference>
<keyword evidence="1 4" id="KW-0560">Oxidoreductase</keyword>
<dbReference type="AlphaFoldDB" id="A0A109ULA7"/>
<keyword evidence="2" id="KW-0812">Transmembrane</keyword>
<dbReference type="PANTHER" id="PTHR13847:SF289">
    <property type="entry name" value="GLYCINE OXIDASE"/>
    <property type="match status" value="1"/>
</dbReference>
<evidence type="ECO:0000256" key="2">
    <source>
        <dbReference type="SAM" id="Phobius"/>
    </source>
</evidence>
<dbReference type="GO" id="GO:0005737">
    <property type="term" value="C:cytoplasm"/>
    <property type="evidence" value="ECO:0007669"/>
    <property type="project" value="TreeGrafter"/>
</dbReference>
<keyword evidence="5" id="KW-1185">Reference proteome</keyword>
<dbReference type="SUPFAM" id="SSF54373">
    <property type="entry name" value="FAD-linked reductases, C-terminal domain"/>
    <property type="match status" value="1"/>
</dbReference>
<name>A0A109ULA7_9GAMM</name>
<keyword evidence="2" id="KW-0472">Membrane</keyword>
<keyword evidence="2" id="KW-1133">Transmembrane helix</keyword>
<reference evidence="4 5" key="2">
    <citation type="submission" date="2016-02" db="EMBL/GenBank/DDBJ databases">
        <authorList>
            <person name="Wen L."/>
            <person name="He K."/>
            <person name="Yang H."/>
        </authorList>
    </citation>
    <scope>NUCLEOTIDE SEQUENCE [LARGE SCALE GENOMIC DNA]</scope>
    <source>
        <strain evidence="4 5">AGD 8-3</strain>
    </source>
</reference>
<feature type="domain" description="FAD dependent oxidoreductase" evidence="3">
    <location>
        <begin position="6"/>
        <end position="396"/>
    </location>
</feature>
<dbReference type="STRING" id="507626.LOKO_01107"/>
<evidence type="ECO:0000313" key="4">
    <source>
        <dbReference type="EMBL" id="AMD00184.1"/>
    </source>
</evidence>
<dbReference type="Pfam" id="PF01266">
    <property type="entry name" value="DAO"/>
    <property type="match status" value="1"/>
</dbReference>
<accession>A0A109ULA7</accession>
<dbReference type="OrthoDB" id="9805337at2"/>
<dbReference type="PANTHER" id="PTHR13847">
    <property type="entry name" value="SARCOSINE DEHYDROGENASE-RELATED"/>
    <property type="match status" value="1"/>
</dbReference>
<evidence type="ECO:0000313" key="5">
    <source>
        <dbReference type="Proteomes" id="UP000063387"/>
    </source>
</evidence>
<dbReference type="SUPFAM" id="SSF51905">
    <property type="entry name" value="FAD/NAD(P)-binding domain"/>
    <property type="match status" value="1"/>
</dbReference>
<dbReference type="KEGG" id="hco:LOKO_01107"/>
<dbReference type="InterPro" id="IPR036188">
    <property type="entry name" value="FAD/NAD-bd_sf"/>
</dbReference>
<dbReference type="InterPro" id="IPR006076">
    <property type="entry name" value="FAD-dep_OxRdtase"/>
</dbReference>
<dbReference type="PATRIC" id="fig|507626.3.peg.1099"/>
<feature type="transmembrane region" description="Helical" evidence="2">
    <location>
        <begin position="6"/>
        <end position="22"/>
    </location>
</feature>
<organism evidence="4 5">
    <name type="scientific">Halomonas chromatireducens</name>
    <dbReference type="NCBI Taxonomy" id="507626"/>
    <lineage>
        <taxon>Bacteria</taxon>
        <taxon>Pseudomonadati</taxon>
        <taxon>Pseudomonadota</taxon>
        <taxon>Gammaproteobacteria</taxon>
        <taxon>Oceanospirillales</taxon>
        <taxon>Halomonadaceae</taxon>
        <taxon>Halomonas</taxon>
    </lineage>
</organism>
<sequence length="416" mass="46372">MSRETIVLGAGMVGVSIAWHLARRGRSVLLVDRRPPGQETSFGNGGLIQREAVRPYPFPQGVGKLLSVLPNRRVDIRYNLRGMLEAAGPLFGYWRHSMPRRHARIIPEYASLIMLSTQEHEPMIEAADAGAMIRKDGWLEVYRSQAGLDARRQEAREAAERFGVTHDALDRAGLNRREPQLSDRAIGAIHWTNSWGVEDPGGLVAAYARSFEREGGRFVQSAIQDVSRNGRGWRVETEGGVHEAQDVVMALGPWAGGWMKRLGYRMPTFVKRGYHMHYAVEEARRLQYWLADVEVGYILAPMRAGIRLTTGAELKPLDAPPHYGQLAAAEREARRIYPSLGDRLDPEPWKGARPCLSDMKPVIGPAPRHDGLWFAFGHGHQGFTLGPATGRVLAEMMDGEEPAVDMSPFRADRFGS</sequence>
<dbReference type="Proteomes" id="UP000063387">
    <property type="component" value="Chromosome"/>
</dbReference>
<evidence type="ECO:0000256" key="1">
    <source>
        <dbReference type="ARBA" id="ARBA00023002"/>
    </source>
</evidence>
<protein>
    <submittedName>
        <fullName evidence="4">Glycine oxidase</fullName>
        <ecNumber evidence="4">1.4.3.19</ecNumber>
    </submittedName>
</protein>